<dbReference type="RefSeq" id="WP_201950882.1">
    <property type="nucleotide sequence ID" value="NZ_JAERRJ010000009.1"/>
</dbReference>
<accession>A0ABS1MCR8</accession>
<dbReference type="NCBIfam" id="TIGR00996">
    <property type="entry name" value="Mtu_fam_mce"/>
    <property type="match status" value="1"/>
</dbReference>
<dbReference type="InterPro" id="IPR005693">
    <property type="entry name" value="Mce"/>
</dbReference>
<dbReference type="EMBL" id="JAERRJ010000009">
    <property type="protein sequence ID" value="MBL1077514.1"/>
    <property type="molecule type" value="Genomic_DNA"/>
</dbReference>
<evidence type="ECO:0000313" key="5">
    <source>
        <dbReference type="Proteomes" id="UP000602198"/>
    </source>
</evidence>
<organism evidence="4 5">
    <name type="scientific">Nocardia acididurans</name>
    <dbReference type="NCBI Taxonomy" id="2802282"/>
    <lineage>
        <taxon>Bacteria</taxon>
        <taxon>Bacillati</taxon>
        <taxon>Actinomycetota</taxon>
        <taxon>Actinomycetes</taxon>
        <taxon>Mycobacteriales</taxon>
        <taxon>Nocardiaceae</taxon>
        <taxon>Nocardia</taxon>
    </lineage>
</organism>
<feature type="compositionally biased region" description="Polar residues" evidence="1">
    <location>
        <begin position="444"/>
        <end position="462"/>
    </location>
</feature>
<evidence type="ECO:0000256" key="1">
    <source>
        <dbReference type="SAM" id="MobiDB-lite"/>
    </source>
</evidence>
<dbReference type="InterPro" id="IPR052336">
    <property type="entry name" value="MlaD_Phospholipid_Transporter"/>
</dbReference>
<dbReference type="PANTHER" id="PTHR33371:SF16">
    <property type="entry name" value="MCE-FAMILY PROTEIN MCE3F"/>
    <property type="match status" value="1"/>
</dbReference>
<dbReference type="Pfam" id="PF11887">
    <property type="entry name" value="Mce4_CUP1"/>
    <property type="match status" value="1"/>
</dbReference>
<protein>
    <submittedName>
        <fullName evidence="4">MCE family protein</fullName>
    </submittedName>
</protein>
<sequence>MKLTKFVKVQLAIFSVLTVIGLTVMGGSYVGIPAMFGIGRYTVTVELAATGGLYETANVAYRGTNVGKVNEVRLTPKGVAAELSIDSDFKIPGDIDAYVKSVSAVGEQYVDLVPAKDPKGANLQDGSVIPVERTKLPQDVGAMLDQADRLLSTVADTKLQEVIQAAFTAFDGAGPELQRFIDSASLLVQEAKANTQPTKDLLAQLGPLLDTQNQSEDAIRSWTQDLATVTDQLREHDPALRSLLQNAPTTVQKVNQTFQDLKPTLPILLANMISVGQVGVTYHAGIEQILVIYPPLLSALLTAIRGPTEYGARVDFMLGLNDPPGCTTGFISPDDRRSPADLTQIPTPDNLYCKVAQNAKEAVRGIRNTPCMEVPGKRAPTPELCRDPQGYVPLGNNPPFGPPQPVDNEGNPTSNLLGNQTAPFIGHADPATGTYVGPDGSVIRQGNINPDGSTRVPSSWQEMLQEPTR</sequence>
<reference evidence="4 5" key="1">
    <citation type="submission" date="2021-01" db="EMBL/GenBank/DDBJ databases">
        <title>WGS of actinomycetes isolated from Thailand.</title>
        <authorList>
            <person name="Thawai C."/>
        </authorList>
    </citation>
    <scope>NUCLEOTIDE SEQUENCE [LARGE SCALE GENOMIC DNA]</scope>
    <source>
        <strain evidence="4 5">LPG 2</strain>
    </source>
</reference>
<feature type="domain" description="Mammalian cell entry C-terminal" evidence="3">
    <location>
        <begin position="121"/>
        <end position="295"/>
    </location>
</feature>
<name>A0ABS1MCR8_9NOCA</name>
<evidence type="ECO:0000259" key="2">
    <source>
        <dbReference type="Pfam" id="PF02470"/>
    </source>
</evidence>
<proteinExistence type="predicted"/>
<dbReference type="PANTHER" id="PTHR33371">
    <property type="entry name" value="INTERMEMBRANE PHOSPHOLIPID TRANSPORT SYSTEM BINDING PROTEIN MLAD-RELATED"/>
    <property type="match status" value="1"/>
</dbReference>
<evidence type="ECO:0000259" key="3">
    <source>
        <dbReference type="Pfam" id="PF11887"/>
    </source>
</evidence>
<dbReference type="Pfam" id="PF02470">
    <property type="entry name" value="MlaD"/>
    <property type="match status" value="1"/>
</dbReference>
<dbReference type="InterPro" id="IPR024516">
    <property type="entry name" value="Mce_C"/>
</dbReference>
<gene>
    <name evidence="4" type="ORF">JK358_24210</name>
</gene>
<comment type="caution">
    <text evidence="4">The sequence shown here is derived from an EMBL/GenBank/DDBJ whole genome shotgun (WGS) entry which is preliminary data.</text>
</comment>
<dbReference type="InterPro" id="IPR003399">
    <property type="entry name" value="Mce/MlaD"/>
</dbReference>
<feature type="region of interest" description="Disordered" evidence="1">
    <location>
        <begin position="427"/>
        <end position="469"/>
    </location>
</feature>
<keyword evidence="5" id="KW-1185">Reference proteome</keyword>
<evidence type="ECO:0000313" key="4">
    <source>
        <dbReference type="EMBL" id="MBL1077514.1"/>
    </source>
</evidence>
<dbReference type="Proteomes" id="UP000602198">
    <property type="component" value="Unassembled WGS sequence"/>
</dbReference>
<feature type="domain" description="Mce/MlaD" evidence="2">
    <location>
        <begin position="40"/>
        <end position="114"/>
    </location>
</feature>